<protein>
    <recommendedName>
        <fullName evidence="3">Phage protein</fullName>
    </recommendedName>
</protein>
<proteinExistence type="predicted"/>
<evidence type="ECO:0000313" key="2">
    <source>
        <dbReference type="Proteomes" id="UP000319293"/>
    </source>
</evidence>
<evidence type="ECO:0000313" key="1">
    <source>
        <dbReference type="EMBL" id="QDB70873.1"/>
    </source>
</evidence>
<keyword evidence="2" id="KW-1185">Reference proteome</keyword>
<name>A0A4Y5TPH9_9CAUD</name>
<dbReference type="GeneID" id="77948058"/>
<sequence>MKLKLIVKDLSEVDAKFHSLYEEKDGEFHLVGVEGMKTQADVDRVQKALQAERDAHKRTKQVFSALDGMDIEDVVSRLDRFDELEAAAAASKDPKKVDELVEARLASKTRPLERQVSELTKQLAEAKSTVESLTAERTIRTVHDAVRVAADKLKMLPSAIEDAQMLAERHLVVTEDGSVRVKEGSPYGEGLDAEGFFNELRTNRAHWWPASHGGGAVGGGNGTGGGVNPWSKAGWNMTKQGQIFKERGAEVAKRMAESAGTTIGGPIPEK</sequence>
<evidence type="ECO:0008006" key="3">
    <source>
        <dbReference type="Google" id="ProtNLM"/>
    </source>
</evidence>
<reference evidence="1 2" key="1">
    <citation type="submission" date="2019-04" db="EMBL/GenBank/DDBJ databases">
        <title>Complete genome sequence of a novel bacteriophage, PBPA162, infecting Pseudomonas aeruginosa.</title>
        <authorList>
            <person name="Myung H."/>
            <person name="Hong H."/>
            <person name="Cho J."/>
        </authorList>
    </citation>
    <scope>NUCLEOTIDE SEQUENCE [LARGE SCALE GENOMIC DNA]</scope>
</reference>
<dbReference type="RefSeq" id="YP_010671802.1">
    <property type="nucleotide sequence ID" value="NC_070971.1"/>
</dbReference>
<dbReference type="EMBL" id="MK816297">
    <property type="protein sequence ID" value="QDB70873.1"/>
    <property type="molecule type" value="Genomic_DNA"/>
</dbReference>
<dbReference type="KEGG" id="vg:77948058"/>
<accession>A0A4Y5TPH9</accession>
<dbReference type="Proteomes" id="UP000319293">
    <property type="component" value="Segment"/>
</dbReference>
<organism evidence="1 2">
    <name type="scientific">Pseudomonas virus PBPA162</name>
    <dbReference type="NCBI Taxonomy" id="2588096"/>
    <lineage>
        <taxon>Viruses</taxon>
        <taxon>Duplodnaviria</taxon>
        <taxon>Heunggongvirae</taxon>
        <taxon>Uroviricota</taxon>
        <taxon>Caudoviricetes</taxon>
        <taxon>Queuovirinae</taxon>
        <taxon>Iggyvirus</taxon>
        <taxon>Iggyvirus PBPA162</taxon>
    </lineage>
</organism>